<comment type="caution">
    <text evidence="1">The sequence shown here is derived from an EMBL/GenBank/DDBJ whole genome shotgun (WGS) entry which is preliminary data.</text>
</comment>
<name>A0ABS3X415_9ACTN</name>
<dbReference type="EMBL" id="JADKMA010000001">
    <property type="protein sequence ID" value="MBO8190120.1"/>
    <property type="molecule type" value="Genomic_DNA"/>
</dbReference>
<organism evidence="1 2">
    <name type="scientific">Streptomyces oryzae</name>
    <dbReference type="NCBI Taxonomy" id="1434886"/>
    <lineage>
        <taxon>Bacteria</taxon>
        <taxon>Bacillati</taxon>
        <taxon>Actinomycetota</taxon>
        <taxon>Actinomycetes</taxon>
        <taxon>Kitasatosporales</taxon>
        <taxon>Streptomycetaceae</taxon>
        <taxon>Streptomyces</taxon>
    </lineage>
</organism>
<gene>
    <name evidence="1" type="ORF">ITI46_00060</name>
</gene>
<dbReference type="Gene3D" id="1.10.10.10">
    <property type="entry name" value="Winged helix-like DNA-binding domain superfamily/Winged helix DNA-binding domain"/>
    <property type="match status" value="1"/>
</dbReference>
<reference evidence="1 2" key="1">
    <citation type="submission" date="2020-11" db="EMBL/GenBank/DDBJ databases">
        <title>Streptomyces spirodelae sp. nov., isolated from duckweed.</title>
        <authorList>
            <person name="Saimee Y."/>
            <person name="Duangmal K."/>
        </authorList>
    </citation>
    <scope>NUCLEOTIDE SEQUENCE [LARGE SCALE GENOMIC DNA]</scope>
    <source>
        <strain evidence="1 2">S16-07</strain>
    </source>
</reference>
<keyword evidence="2" id="KW-1185">Reference proteome</keyword>
<dbReference type="InterPro" id="IPR036390">
    <property type="entry name" value="WH_DNA-bd_sf"/>
</dbReference>
<dbReference type="Proteomes" id="UP001519064">
    <property type="component" value="Unassembled WGS sequence"/>
</dbReference>
<dbReference type="SUPFAM" id="SSF46785">
    <property type="entry name" value="Winged helix' DNA-binding domain"/>
    <property type="match status" value="1"/>
</dbReference>
<protein>
    <submittedName>
        <fullName evidence="1">MarR family transcriptional regulator</fullName>
    </submittedName>
</protein>
<evidence type="ECO:0000313" key="1">
    <source>
        <dbReference type="EMBL" id="MBO8190120.1"/>
    </source>
</evidence>
<sequence>MNAPEKPIGYWLKHLHNLLEAQFDAVLADFAVNRRQWQVLNLLSSGPKSGTEAEEALAPFWQNTTGEPAYLATVLEGPTGLTTRGWVRYNAEADRLALTAEGQAQHAAVAAHVRDIRGTVLRGLTTEQYAETIRVLSAMAANLETALADHTTA</sequence>
<proteinExistence type="predicted"/>
<evidence type="ECO:0000313" key="2">
    <source>
        <dbReference type="Proteomes" id="UP001519064"/>
    </source>
</evidence>
<accession>A0ABS3X415</accession>
<dbReference type="RefSeq" id="WP_209237004.1">
    <property type="nucleotide sequence ID" value="NZ_JADKMA010000001.1"/>
</dbReference>
<dbReference type="InterPro" id="IPR036388">
    <property type="entry name" value="WH-like_DNA-bd_sf"/>
</dbReference>